<evidence type="ECO:0000313" key="2">
    <source>
        <dbReference type="EMBL" id="TWF74507.1"/>
    </source>
</evidence>
<dbReference type="SUPFAM" id="SSF53335">
    <property type="entry name" value="S-adenosyl-L-methionine-dependent methyltransferases"/>
    <property type="match status" value="1"/>
</dbReference>
<keyword evidence="2" id="KW-0489">Methyltransferase</keyword>
<dbReference type="Pfam" id="PF13649">
    <property type="entry name" value="Methyltransf_25"/>
    <property type="match status" value="1"/>
</dbReference>
<evidence type="ECO:0000313" key="3">
    <source>
        <dbReference type="Proteomes" id="UP000321261"/>
    </source>
</evidence>
<accession>A0A561SI22</accession>
<dbReference type="Proteomes" id="UP000321261">
    <property type="component" value="Unassembled WGS sequence"/>
</dbReference>
<gene>
    <name evidence="2" type="ORF">FHX44_11388</name>
</gene>
<dbReference type="PANTHER" id="PTHR43464">
    <property type="entry name" value="METHYLTRANSFERASE"/>
    <property type="match status" value="1"/>
</dbReference>
<dbReference type="Gene3D" id="3.40.50.150">
    <property type="entry name" value="Vaccinia Virus protein VP39"/>
    <property type="match status" value="1"/>
</dbReference>
<dbReference type="CDD" id="cd02440">
    <property type="entry name" value="AdoMet_MTases"/>
    <property type="match status" value="1"/>
</dbReference>
<name>A0A561SI22_9PSEU</name>
<dbReference type="GO" id="GO:0032259">
    <property type="term" value="P:methylation"/>
    <property type="evidence" value="ECO:0007669"/>
    <property type="project" value="UniProtKB-KW"/>
</dbReference>
<evidence type="ECO:0000259" key="1">
    <source>
        <dbReference type="Pfam" id="PF13649"/>
    </source>
</evidence>
<dbReference type="EMBL" id="VIWU01000001">
    <property type="protein sequence ID" value="TWF74507.1"/>
    <property type="molecule type" value="Genomic_DNA"/>
</dbReference>
<dbReference type="PIRSF" id="PIRSF034653">
    <property type="entry name" value="Mtase_yjhp_prd"/>
    <property type="match status" value="1"/>
</dbReference>
<feature type="domain" description="Methyltransferase" evidence="1">
    <location>
        <begin position="57"/>
        <end position="151"/>
    </location>
</feature>
<dbReference type="PANTHER" id="PTHR43464:SF3">
    <property type="entry name" value="SAM-DEPENDENT METHYLTRANSFERASE"/>
    <property type="match status" value="1"/>
</dbReference>
<keyword evidence="2" id="KW-0808">Transferase</keyword>
<organism evidence="2 3">
    <name type="scientific">Pseudonocardia hierapolitana</name>
    <dbReference type="NCBI Taxonomy" id="1128676"/>
    <lineage>
        <taxon>Bacteria</taxon>
        <taxon>Bacillati</taxon>
        <taxon>Actinomycetota</taxon>
        <taxon>Actinomycetes</taxon>
        <taxon>Pseudonocardiales</taxon>
        <taxon>Pseudonocardiaceae</taxon>
        <taxon>Pseudonocardia</taxon>
    </lineage>
</organism>
<reference evidence="2 3" key="1">
    <citation type="submission" date="2019-06" db="EMBL/GenBank/DDBJ databases">
        <title>Sequencing the genomes of 1000 actinobacteria strains.</title>
        <authorList>
            <person name="Klenk H.-P."/>
        </authorList>
    </citation>
    <scope>NUCLEOTIDE SEQUENCE [LARGE SCALE GENOMIC DNA]</scope>
    <source>
        <strain evidence="2 3">DSM 45671</strain>
    </source>
</reference>
<comment type="caution">
    <text evidence="2">The sequence shown here is derived from an EMBL/GenBank/DDBJ whole genome shotgun (WGS) entry which is preliminary data.</text>
</comment>
<dbReference type="InterPro" id="IPR029063">
    <property type="entry name" value="SAM-dependent_MTases_sf"/>
</dbReference>
<protein>
    <submittedName>
        <fullName evidence="2">Methyltransferase family protein</fullName>
    </submittedName>
</protein>
<dbReference type="InterPro" id="IPR017031">
    <property type="entry name" value="Pre_MeTrfase_YjhP"/>
</dbReference>
<dbReference type="GO" id="GO:0008168">
    <property type="term" value="F:methyltransferase activity"/>
    <property type="evidence" value="ECO:0007669"/>
    <property type="project" value="UniProtKB-KW"/>
</dbReference>
<dbReference type="AlphaFoldDB" id="A0A561SI22"/>
<sequence>MSATVTAARVPIGTEAILELPRSFLIRESSHRILDPFTSEKLATLGAALRMPTGARVLDLACGKGELLCTWVRDHGVAGVGVDISATFLAAAQARAAELGVSDRIEFVHADAAGYVADEPVDVAACLGATWIGRGTAGTIALLERSLRPGGTVLIGERYWRLDPPDQDTVEGSYARHKDELMSLPGLVENFRDLGWDLVEMVLADQDSWDRYVAAQWLNIRRWIDANPDDELVGEMRAELDTAPLRHVRYQREYVGWGVFALARR</sequence>
<dbReference type="InterPro" id="IPR041698">
    <property type="entry name" value="Methyltransf_25"/>
</dbReference>
<keyword evidence="3" id="KW-1185">Reference proteome</keyword>
<proteinExistence type="predicted"/>